<dbReference type="RefSeq" id="WP_066381803.1">
    <property type="nucleotide sequence ID" value="NZ_LTAZ01000004.1"/>
</dbReference>
<dbReference type="PANTHER" id="PTHR14969:SF13">
    <property type="entry name" value="AT30094P"/>
    <property type="match status" value="1"/>
</dbReference>
<dbReference type="Pfam" id="PF01569">
    <property type="entry name" value="PAP2"/>
    <property type="match status" value="1"/>
</dbReference>
<feature type="transmembrane region" description="Helical" evidence="1">
    <location>
        <begin position="192"/>
        <end position="225"/>
    </location>
</feature>
<dbReference type="SUPFAM" id="SSF48317">
    <property type="entry name" value="Acid phosphatase/Vanadium-dependent haloperoxidase"/>
    <property type="match status" value="1"/>
</dbReference>
<dbReference type="OrthoDB" id="10182at2157"/>
<dbReference type="InterPro" id="IPR000326">
    <property type="entry name" value="PAP2/HPO"/>
</dbReference>
<dbReference type="PATRIC" id="fig|1008153.3.peg.1936"/>
<feature type="domain" description="Phosphatidic acid phosphatase type 2/haloperoxidase" evidence="2">
    <location>
        <begin position="57"/>
        <end position="177"/>
    </location>
</feature>
<keyword evidence="4" id="KW-1185">Reference proteome</keyword>
<feature type="transmembrane region" description="Helical" evidence="1">
    <location>
        <begin position="137"/>
        <end position="156"/>
    </location>
</feature>
<evidence type="ECO:0000313" key="4">
    <source>
        <dbReference type="Proteomes" id="UP000075321"/>
    </source>
</evidence>
<dbReference type="PANTHER" id="PTHR14969">
    <property type="entry name" value="SPHINGOSINE-1-PHOSPHATE PHOSPHOHYDROLASE"/>
    <property type="match status" value="1"/>
</dbReference>
<keyword evidence="1" id="KW-0812">Transmembrane</keyword>
<dbReference type="Proteomes" id="UP000075321">
    <property type="component" value="Unassembled WGS sequence"/>
</dbReference>
<comment type="caution">
    <text evidence="3">The sequence shown here is derived from an EMBL/GenBank/DDBJ whole genome shotgun (WGS) entry which is preliminary data.</text>
</comment>
<feature type="transmembrane region" description="Helical" evidence="1">
    <location>
        <begin position="54"/>
        <end position="71"/>
    </location>
</feature>
<accession>A0A151AGL1</accession>
<evidence type="ECO:0000313" key="3">
    <source>
        <dbReference type="EMBL" id="KYH26798.1"/>
    </source>
</evidence>
<dbReference type="InterPro" id="IPR036938">
    <property type="entry name" value="PAP2/HPO_sf"/>
</dbReference>
<dbReference type="SMART" id="SM00014">
    <property type="entry name" value="acidPPc"/>
    <property type="match status" value="1"/>
</dbReference>
<keyword evidence="1" id="KW-1133">Transmembrane helix</keyword>
<sequence length="238" mass="25342">MSRGVGEFDLVQGAIPDSFAIVVALLTQLGDIWFVTLLFVVLAVRYDGTDRDRIVAAGGLVIGAIALVLFTKELFALPRPDQPLVALEALWVPFQLIYSLTGYASGYGFPSGHAVISTATYLSLATVLPVSTRRRRYAAATGILAIVGFCRVALGLHYLVDVLAGIALSAVFLFLAFRLLARYRSSETRRTVALGIGSVLALAAVVVTGIHIEALALLAVALALFGLSWRADPQRVAV</sequence>
<dbReference type="AlphaFoldDB" id="A0A151AGL1"/>
<evidence type="ECO:0000259" key="2">
    <source>
        <dbReference type="SMART" id="SM00014"/>
    </source>
</evidence>
<proteinExistence type="predicted"/>
<evidence type="ECO:0000256" key="1">
    <source>
        <dbReference type="SAM" id="Phobius"/>
    </source>
</evidence>
<name>A0A151AGL1_9EURY</name>
<gene>
    <name evidence="3" type="ORF">HAPAU_19040</name>
</gene>
<organism evidence="3 4">
    <name type="scientific">Halalkalicoccus paucihalophilus</name>
    <dbReference type="NCBI Taxonomy" id="1008153"/>
    <lineage>
        <taxon>Archaea</taxon>
        <taxon>Methanobacteriati</taxon>
        <taxon>Methanobacteriota</taxon>
        <taxon>Stenosarchaea group</taxon>
        <taxon>Halobacteria</taxon>
        <taxon>Halobacteriales</taxon>
        <taxon>Halococcaceae</taxon>
        <taxon>Halalkalicoccus</taxon>
    </lineage>
</organism>
<keyword evidence="1" id="KW-0472">Membrane</keyword>
<dbReference type="Gene3D" id="1.20.144.10">
    <property type="entry name" value="Phosphatidic acid phosphatase type 2/haloperoxidase"/>
    <property type="match status" value="1"/>
</dbReference>
<dbReference type="EMBL" id="LTAZ01000004">
    <property type="protein sequence ID" value="KYH26798.1"/>
    <property type="molecule type" value="Genomic_DNA"/>
</dbReference>
<reference evidence="3 4" key="1">
    <citation type="submission" date="2016-02" db="EMBL/GenBank/DDBJ databases">
        <title>Genome sequence of Halalkalicoccus paucihalophilus DSM 24557.</title>
        <authorList>
            <person name="Poehlein A."/>
            <person name="Daniel R."/>
        </authorList>
    </citation>
    <scope>NUCLEOTIDE SEQUENCE [LARGE SCALE GENOMIC DNA]</scope>
    <source>
        <strain evidence="3 4">DSM 24557</strain>
    </source>
</reference>
<feature type="transmembrane region" description="Helical" evidence="1">
    <location>
        <begin position="111"/>
        <end position="130"/>
    </location>
</feature>
<feature type="transmembrane region" description="Helical" evidence="1">
    <location>
        <begin position="20"/>
        <end position="42"/>
    </location>
</feature>
<protein>
    <submittedName>
        <fullName evidence="3">Phosphatidylglycerophosphatase B</fullName>
    </submittedName>
</protein>
<feature type="transmembrane region" description="Helical" evidence="1">
    <location>
        <begin position="162"/>
        <end position="180"/>
    </location>
</feature>